<comment type="caution">
    <text evidence="14">The sequence shown here is derived from an EMBL/GenBank/DDBJ whole genome shotgun (WGS) entry which is preliminary data.</text>
</comment>
<dbReference type="GO" id="GO:0051301">
    <property type="term" value="P:cell division"/>
    <property type="evidence" value="ECO:0007669"/>
    <property type="project" value="UniProtKB-KW"/>
</dbReference>
<evidence type="ECO:0000256" key="9">
    <source>
        <dbReference type="ARBA" id="ARBA00023328"/>
    </source>
</evidence>
<feature type="coiled-coil region" evidence="10">
    <location>
        <begin position="106"/>
        <end position="148"/>
    </location>
</feature>
<comment type="subcellular location">
    <subcellularLocation>
        <location evidence="2">Chromosome</location>
        <location evidence="2">Centromere</location>
    </subcellularLocation>
    <subcellularLocation>
        <location evidence="1">Nucleus</location>
    </subcellularLocation>
</comment>
<gene>
    <name evidence="14" type="ORF">P43SY_009012</name>
</gene>
<comment type="similarity">
    <text evidence="3">Belongs to the borealin family.</text>
</comment>
<feature type="region of interest" description="Disordered" evidence="11">
    <location>
        <begin position="209"/>
        <end position="237"/>
    </location>
</feature>
<dbReference type="InterPro" id="IPR018851">
    <property type="entry name" value="Borealin_N"/>
</dbReference>
<feature type="domain" description="Borealin N-terminal" evidence="12">
    <location>
        <begin position="117"/>
        <end position="170"/>
    </location>
</feature>
<keyword evidence="15" id="KW-1185">Reference proteome</keyword>
<feature type="domain" description="Borealin C-terminal" evidence="13">
    <location>
        <begin position="239"/>
        <end position="291"/>
    </location>
</feature>
<sequence>MAPSTANGGGGRRRIGRTLRRARGATSAATGPLKVIEENTVIDLSQSRAQHATSSHFSQSPPVKTAGKRKREASTAHEPAGESQNKRAAGKKAPSKTAKAVASTAADELDRKLQRARQLVDDLEKQLEKRCADLVADAERKAEELRMELKVQLMFLPESVRAMAWKTFIEDFGGSLDNVIQNVKEQDYINYVTSQQGLAAVTSPTSALKIRPAPSTVRSKDRRSHGGSAGRGMALPIGLTTPNASTFRMSSTFQTPLSTPMSAGVPKTIVRTARKGERTYSVHGSPIAPDSVVKAPVGSLVATFQEDETGVEPMTCITLDNETAVDLSNPDQLNDETRAQARAKLEALQAKVNALLRQLK</sequence>
<evidence type="ECO:0000259" key="13">
    <source>
        <dbReference type="Pfam" id="PF10512"/>
    </source>
</evidence>
<evidence type="ECO:0000259" key="12">
    <source>
        <dbReference type="Pfam" id="PF10444"/>
    </source>
</evidence>
<evidence type="ECO:0000256" key="11">
    <source>
        <dbReference type="SAM" id="MobiDB-lite"/>
    </source>
</evidence>
<keyword evidence="5" id="KW-0132">Cell division</keyword>
<proteinExistence type="inferred from homology"/>
<evidence type="ECO:0000256" key="6">
    <source>
        <dbReference type="ARBA" id="ARBA00022776"/>
    </source>
</evidence>
<feature type="compositionally biased region" description="Basic residues" evidence="11">
    <location>
        <begin position="11"/>
        <end position="23"/>
    </location>
</feature>
<protein>
    <recommendedName>
        <fullName evidence="16">Borealin N-terminal domain-containing protein</fullName>
    </recommendedName>
</protein>
<keyword evidence="6" id="KW-0498">Mitosis</keyword>
<evidence type="ECO:0000313" key="14">
    <source>
        <dbReference type="EMBL" id="KAJ0403564.1"/>
    </source>
</evidence>
<evidence type="ECO:0000256" key="5">
    <source>
        <dbReference type="ARBA" id="ARBA00022618"/>
    </source>
</evidence>
<dbReference type="Pfam" id="PF10444">
    <property type="entry name" value="Nbl1_Borealin_N"/>
    <property type="match status" value="1"/>
</dbReference>
<evidence type="ECO:0000256" key="4">
    <source>
        <dbReference type="ARBA" id="ARBA00022454"/>
    </source>
</evidence>
<dbReference type="GO" id="GO:0000775">
    <property type="term" value="C:chromosome, centromeric region"/>
    <property type="evidence" value="ECO:0007669"/>
    <property type="project" value="UniProtKB-SubCell"/>
</dbReference>
<evidence type="ECO:0000256" key="1">
    <source>
        <dbReference type="ARBA" id="ARBA00004123"/>
    </source>
</evidence>
<keyword evidence="8" id="KW-0131">Cell cycle</keyword>
<evidence type="ECO:0000256" key="7">
    <source>
        <dbReference type="ARBA" id="ARBA00023242"/>
    </source>
</evidence>
<evidence type="ECO:0000256" key="3">
    <source>
        <dbReference type="ARBA" id="ARBA00009914"/>
    </source>
</evidence>
<keyword evidence="10" id="KW-0175">Coiled coil</keyword>
<dbReference type="InterPro" id="IPR046466">
    <property type="entry name" value="Borealin_C"/>
</dbReference>
<feature type="compositionally biased region" description="Polar residues" evidence="11">
    <location>
        <begin position="42"/>
        <end position="62"/>
    </location>
</feature>
<dbReference type="Gene3D" id="6.10.250.1900">
    <property type="match status" value="1"/>
</dbReference>
<accession>A0AAD5LJX7</accession>
<dbReference type="Pfam" id="PF10512">
    <property type="entry name" value="Borealin"/>
    <property type="match status" value="1"/>
</dbReference>
<evidence type="ECO:0000256" key="10">
    <source>
        <dbReference type="SAM" id="Coils"/>
    </source>
</evidence>
<dbReference type="InterPro" id="IPR018867">
    <property type="entry name" value="Cell_div_borealin"/>
</dbReference>
<evidence type="ECO:0008006" key="16">
    <source>
        <dbReference type="Google" id="ProtNLM"/>
    </source>
</evidence>
<name>A0AAD5LJX7_PYTIN</name>
<keyword evidence="4" id="KW-0158">Chromosome</keyword>
<dbReference type="Proteomes" id="UP001209570">
    <property type="component" value="Unassembled WGS sequence"/>
</dbReference>
<keyword evidence="9" id="KW-0137">Centromere</keyword>
<evidence type="ECO:0000313" key="15">
    <source>
        <dbReference type="Proteomes" id="UP001209570"/>
    </source>
</evidence>
<dbReference type="GO" id="GO:0005634">
    <property type="term" value="C:nucleus"/>
    <property type="evidence" value="ECO:0007669"/>
    <property type="project" value="UniProtKB-SubCell"/>
</dbReference>
<dbReference type="AlphaFoldDB" id="A0AAD5LJX7"/>
<evidence type="ECO:0000256" key="2">
    <source>
        <dbReference type="ARBA" id="ARBA00004584"/>
    </source>
</evidence>
<dbReference type="PANTHER" id="PTHR16040">
    <property type="entry name" value="AUSTRALIN, ISOFORM A-RELATED"/>
    <property type="match status" value="1"/>
</dbReference>
<evidence type="ECO:0000256" key="8">
    <source>
        <dbReference type="ARBA" id="ARBA00023306"/>
    </source>
</evidence>
<keyword evidence="7" id="KW-0539">Nucleus</keyword>
<feature type="region of interest" description="Disordered" evidence="11">
    <location>
        <begin position="1"/>
        <end position="101"/>
    </location>
</feature>
<organism evidence="14 15">
    <name type="scientific">Pythium insidiosum</name>
    <name type="common">Pythiosis disease agent</name>
    <dbReference type="NCBI Taxonomy" id="114742"/>
    <lineage>
        <taxon>Eukaryota</taxon>
        <taxon>Sar</taxon>
        <taxon>Stramenopiles</taxon>
        <taxon>Oomycota</taxon>
        <taxon>Peronosporomycetes</taxon>
        <taxon>Pythiales</taxon>
        <taxon>Pythiaceae</taxon>
        <taxon>Pythium</taxon>
    </lineage>
</organism>
<reference evidence="14" key="1">
    <citation type="submission" date="2021-12" db="EMBL/GenBank/DDBJ databases">
        <title>Prjna785345.</title>
        <authorList>
            <person name="Rujirawat T."/>
            <person name="Krajaejun T."/>
        </authorList>
    </citation>
    <scope>NUCLEOTIDE SEQUENCE</scope>
    <source>
        <strain evidence="14">Pi057C3</strain>
    </source>
</reference>
<dbReference type="PANTHER" id="PTHR16040:SF7">
    <property type="entry name" value="AUSTRALIN, ISOFORM A-RELATED"/>
    <property type="match status" value="1"/>
</dbReference>
<dbReference type="EMBL" id="JAKCXM010000079">
    <property type="protein sequence ID" value="KAJ0403564.1"/>
    <property type="molecule type" value="Genomic_DNA"/>
</dbReference>